<organism evidence="8 9">
    <name type="scientific">Candidatus Blautia gallistercoris</name>
    <dbReference type="NCBI Taxonomy" id="2838490"/>
    <lineage>
        <taxon>Bacteria</taxon>
        <taxon>Bacillati</taxon>
        <taxon>Bacillota</taxon>
        <taxon>Clostridia</taxon>
        <taxon>Lachnospirales</taxon>
        <taxon>Lachnospiraceae</taxon>
        <taxon>Blautia</taxon>
    </lineage>
</organism>
<evidence type="ECO:0000259" key="7">
    <source>
        <dbReference type="Pfam" id="PF00082"/>
    </source>
</evidence>
<evidence type="ECO:0000256" key="2">
    <source>
        <dbReference type="ARBA" id="ARBA00022670"/>
    </source>
</evidence>
<reference evidence="8" key="1">
    <citation type="journal article" date="2021" name="PeerJ">
        <title>Extensive microbial diversity within the chicken gut microbiome revealed by metagenomics and culture.</title>
        <authorList>
            <person name="Gilroy R."/>
            <person name="Ravi A."/>
            <person name="Getino M."/>
            <person name="Pursley I."/>
            <person name="Horton D.L."/>
            <person name="Alikhan N.F."/>
            <person name="Baker D."/>
            <person name="Gharbi K."/>
            <person name="Hall N."/>
            <person name="Watson M."/>
            <person name="Adriaenssens E.M."/>
            <person name="Foster-Nyarko E."/>
            <person name="Jarju S."/>
            <person name="Secka A."/>
            <person name="Antonio M."/>
            <person name="Oren A."/>
            <person name="Chaudhuri R.R."/>
            <person name="La Ragione R."/>
            <person name="Hildebrand F."/>
            <person name="Pallen M.J."/>
        </authorList>
    </citation>
    <scope>NUCLEOTIDE SEQUENCE</scope>
    <source>
        <strain evidence="8">ChiSjej1B19-8411</strain>
    </source>
</reference>
<feature type="active site" description="Charge relay system" evidence="5">
    <location>
        <position position="15"/>
    </location>
</feature>
<feature type="domain" description="Peptidase S8/S53" evidence="7">
    <location>
        <begin position="6"/>
        <end position="265"/>
    </location>
</feature>
<evidence type="ECO:0000313" key="9">
    <source>
        <dbReference type="Proteomes" id="UP000886817"/>
    </source>
</evidence>
<dbReference type="InterPro" id="IPR036852">
    <property type="entry name" value="Peptidase_S8/S53_dom_sf"/>
</dbReference>
<dbReference type="InterPro" id="IPR000209">
    <property type="entry name" value="Peptidase_S8/S53_dom"/>
</dbReference>
<dbReference type="GO" id="GO:0004252">
    <property type="term" value="F:serine-type endopeptidase activity"/>
    <property type="evidence" value="ECO:0007669"/>
    <property type="project" value="UniProtKB-UniRule"/>
</dbReference>
<dbReference type="PRINTS" id="PR00723">
    <property type="entry name" value="SUBTILISIN"/>
</dbReference>
<dbReference type="InterPro" id="IPR023827">
    <property type="entry name" value="Peptidase_S8_Asp-AS"/>
</dbReference>
<gene>
    <name evidence="8" type="ORF">IAA45_04105</name>
</gene>
<keyword evidence="2 5" id="KW-0645">Protease</keyword>
<accession>A0A9D2B3C0</accession>
<dbReference type="EMBL" id="DXEX01000094">
    <property type="protein sequence ID" value="HIX58884.1"/>
    <property type="molecule type" value="Genomic_DNA"/>
</dbReference>
<dbReference type="AlphaFoldDB" id="A0A9D2B3C0"/>
<evidence type="ECO:0000256" key="1">
    <source>
        <dbReference type="ARBA" id="ARBA00011073"/>
    </source>
</evidence>
<dbReference type="GO" id="GO:0006508">
    <property type="term" value="P:proteolysis"/>
    <property type="evidence" value="ECO:0007669"/>
    <property type="project" value="UniProtKB-KW"/>
</dbReference>
<evidence type="ECO:0000256" key="3">
    <source>
        <dbReference type="ARBA" id="ARBA00022801"/>
    </source>
</evidence>
<dbReference type="Proteomes" id="UP000886817">
    <property type="component" value="Unassembled WGS sequence"/>
</dbReference>
<dbReference type="InterPro" id="IPR050131">
    <property type="entry name" value="Peptidase_S8_subtilisin-like"/>
</dbReference>
<comment type="similarity">
    <text evidence="1 5 6">Belongs to the peptidase S8 family.</text>
</comment>
<keyword evidence="4 5" id="KW-0720">Serine protease</keyword>
<evidence type="ECO:0000256" key="5">
    <source>
        <dbReference type="PROSITE-ProRule" id="PRU01240"/>
    </source>
</evidence>
<dbReference type="PROSITE" id="PS51892">
    <property type="entry name" value="SUBTILASE"/>
    <property type="match status" value="1"/>
</dbReference>
<proteinExistence type="inferred from homology"/>
<evidence type="ECO:0000256" key="6">
    <source>
        <dbReference type="RuleBase" id="RU003355"/>
    </source>
</evidence>
<dbReference type="InterPro" id="IPR015500">
    <property type="entry name" value="Peptidase_S8_subtilisin-rel"/>
</dbReference>
<feature type="active site" description="Charge relay system" evidence="5">
    <location>
        <position position="219"/>
    </location>
</feature>
<comment type="caution">
    <text evidence="8">The sequence shown here is derived from an EMBL/GenBank/DDBJ whole genome shotgun (WGS) entry which is preliminary data.</text>
</comment>
<sequence length="292" mass="31829">MEEWTGRGIGVAILDTGITPHIDFDHRLKGFADFVYRKRYPYDDNGHGTHVAGIIGGSGRASQGQYRGIAPGCHMVGMKVLDRYGNGRKEDVLQAFLWLRRNYKSYGIRIVNISVGTTCNTWREHRALIAGVEQLWDQGLVVVAAAGNQGPAPGSITAPGSSRKIITVGSSDMIREHKGISGRGPTLECVCKPDIVAPGHEIVSCSSYRNGYTVKSGTSMSTPYVSGAIALLLEKEPELTNAEVKLRLKDCAEDLGLPHNLQGWGKFSLKNFINPEPAAAETKIFDERTEFV</sequence>
<reference evidence="8" key="2">
    <citation type="submission" date="2021-04" db="EMBL/GenBank/DDBJ databases">
        <authorList>
            <person name="Gilroy R."/>
        </authorList>
    </citation>
    <scope>NUCLEOTIDE SEQUENCE</scope>
    <source>
        <strain evidence="8">ChiSjej1B19-8411</strain>
    </source>
</reference>
<protein>
    <submittedName>
        <fullName evidence="8">S8 family peptidase</fullName>
    </submittedName>
</protein>
<dbReference type="SUPFAM" id="SSF52743">
    <property type="entry name" value="Subtilisin-like"/>
    <property type="match status" value="1"/>
</dbReference>
<dbReference type="PROSITE" id="PS00137">
    <property type="entry name" value="SUBTILASE_HIS"/>
    <property type="match status" value="1"/>
</dbReference>
<dbReference type="Pfam" id="PF00082">
    <property type="entry name" value="Peptidase_S8"/>
    <property type="match status" value="1"/>
</dbReference>
<dbReference type="InterPro" id="IPR023828">
    <property type="entry name" value="Peptidase_S8_Ser-AS"/>
</dbReference>
<dbReference type="CDD" id="cd07487">
    <property type="entry name" value="Peptidases_S8_1"/>
    <property type="match status" value="1"/>
</dbReference>
<feature type="active site" description="Charge relay system" evidence="5">
    <location>
        <position position="47"/>
    </location>
</feature>
<dbReference type="PROSITE" id="PS00138">
    <property type="entry name" value="SUBTILASE_SER"/>
    <property type="match status" value="1"/>
</dbReference>
<evidence type="ECO:0000313" key="8">
    <source>
        <dbReference type="EMBL" id="HIX58884.1"/>
    </source>
</evidence>
<dbReference type="PROSITE" id="PS00136">
    <property type="entry name" value="SUBTILASE_ASP"/>
    <property type="match status" value="1"/>
</dbReference>
<dbReference type="PANTHER" id="PTHR43806:SF11">
    <property type="entry name" value="CEREVISIN-RELATED"/>
    <property type="match status" value="1"/>
</dbReference>
<dbReference type="InterPro" id="IPR022398">
    <property type="entry name" value="Peptidase_S8_His-AS"/>
</dbReference>
<dbReference type="PANTHER" id="PTHR43806">
    <property type="entry name" value="PEPTIDASE S8"/>
    <property type="match status" value="1"/>
</dbReference>
<keyword evidence="3 5" id="KW-0378">Hydrolase</keyword>
<evidence type="ECO:0000256" key="4">
    <source>
        <dbReference type="ARBA" id="ARBA00022825"/>
    </source>
</evidence>
<dbReference type="Gene3D" id="3.40.50.200">
    <property type="entry name" value="Peptidase S8/S53 domain"/>
    <property type="match status" value="1"/>
</dbReference>
<name>A0A9D2B3C0_9FIRM</name>